<evidence type="ECO:0000259" key="2">
    <source>
        <dbReference type="PROSITE" id="PS50206"/>
    </source>
</evidence>
<feature type="region of interest" description="Disordered" evidence="1">
    <location>
        <begin position="499"/>
        <end position="521"/>
    </location>
</feature>
<proteinExistence type="predicted"/>
<name>A0A1L9PZ99_ASPVE</name>
<evidence type="ECO:0000313" key="3">
    <source>
        <dbReference type="EMBL" id="OJJ06795.1"/>
    </source>
</evidence>
<dbReference type="Pfam" id="PF00581">
    <property type="entry name" value="Rhodanese"/>
    <property type="match status" value="1"/>
</dbReference>
<dbReference type="InterPro" id="IPR036052">
    <property type="entry name" value="TrpB-like_PALP_sf"/>
</dbReference>
<dbReference type="AlphaFoldDB" id="A0A1L9PZ99"/>
<feature type="domain" description="Rhodanese" evidence="2">
    <location>
        <begin position="383"/>
        <end position="496"/>
    </location>
</feature>
<dbReference type="CDD" id="cd00158">
    <property type="entry name" value="RHOD"/>
    <property type="match status" value="1"/>
</dbReference>
<dbReference type="SMART" id="SM00450">
    <property type="entry name" value="RHOD"/>
    <property type="match status" value="1"/>
</dbReference>
<dbReference type="PROSITE" id="PS50206">
    <property type="entry name" value="RHODANESE_3"/>
    <property type="match status" value="1"/>
</dbReference>
<dbReference type="InterPro" id="IPR050214">
    <property type="entry name" value="Cys_Synth/Cystath_Beta-Synth"/>
</dbReference>
<dbReference type="Gene3D" id="3.40.250.10">
    <property type="entry name" value="Rhodanese-like domain"/>
    <property type="match status" value="1"/>
</dbReference>
<dbReference type="EMBL" id="KV878135">
    <property type="protein sequence ID" value="OJJ06795.1"/>
    <property type="molecule type" value="Genomic_DNA"/>
</dbReference>
<keyword evidence="4" id="KW-1185">Reference proteome</keyword>
<evidence type="ECO:0000313" key="4">
    <source>
        <dbReference type="Proteomes" id="UP000184073"/>
    </source>
</evidence>
<dbReference type="RefSeq" id="XP_040672557.1">
    <property type="nucleotide sequence ID" value="XM_040810684.1"/>
</dbReference>
<reference evidence="4" key="1">
    <citation type="journal article" date="2017" name="Genome Biol.">
        <title>Comparative genomics reveals high biological diversity and specific adaptations in the industrially and medically important fungal genus Aspergillus.</title>
        <authorList>
            <person name="de Vries R.P."/>
            <person name="Riley R."/>
            <person name="Wiebenga A."/>
            <person name="Aguilar-Osorio G."/>
            <person name="Amillis S."/>
            <person name="Uchima C.A."/>
            <person name="Anderluh G."/>
            <person name="Asadollahi M."/>
            <person name="Askin M."/>
            <person name="Barry K."/>
            <person name="Battaglia E."/>
            <person name="Bayram O."/>
            <person name="Benocci T."/>
            <person name="Braus-Stromeyer S.A."/>
            <person name="Caldana C."/>
            <person name="Canovas D."/>
            <person name="Cerqueira G.C."/>
            <person name="Chen F."/>
            <person name="Chen W."/>
            <person name="Choi C."/>
            <person name="Clum A."/>
            <person name="Dos Santos R.A."/>
            <person name="Damasio A.R."/>
            <person name="Diallinas G."/>
            <person name="Emri T."/>
            <person name="Fekete E."/>
            <person name="Flipphi M."/>
            <person name="Freyberg S."/>
            <person name="Gallo A."/>
            <person name="Gournas C."/>
            <person name="Habgood R."/>
            <person name="Hainaut M."/>
            <person name="Harispe M.L."/>
            <person name="Henrissat B."/>
            <person name="Hilden K.S."/>
            <person name="Hope R."/>
            <person name="Hossain A."/>
            <person name="Karabika E."/>
            <person name="Karaffa L."/>
            <person name="Karanyi Z."/>
            <person name="Krasevec N."/>
            <person name="Kuo A."/>
            <person name="Kusch H."/>
            <person name="LaButti K."/>
            <person name="Lagendijk E.L."/>
            <person name="Lapidus A."/>
            <person name="Levasseur A."/>
            <person name="Lindquist E."/>
            <person name="Lipzen A."/>
            <person name="Logrieco A.F."/>
            <person name="MacCabe A."/>
            <person name="Maekelae M.R."/>
            <person name="Malavazi I."/>
            <person name="Melin P."/>
            <person name="Meyer V."/>
            <person name="Mielnichuk N."/>
            <person name="Miskei M."/>
            <person name="Molnar A.P."/>
            <person name="Mule G."/>
            <person name="Ngan C.Y."/>
            <person name="Orejas M."/>
            <person name="Orosz E."/>
            <person name="Ouedraogo J.P."/>
            <person name="Overkamp K.M."/>
            <person name="Park H.-S."/>
            <person name="Perrone G."/>
            <person name="Piumi F."/>
            <person name="Punt P.J."/>
            <person name="Ram A.F."/>
            <person name="Ramon A."/>
            <person name="Rauscher S."/>
            <person name="Record E."/>
            <person name="Riano-Pachon D.M."/>
            <person name="Robert V."/>
            <person name="Roehrig J."/>
            <person name="Ruller R."/>
            <person name="Salamov A."/>
            <person name="Salih N.S."/>
            <person name="Samson R.A."/>
            <person name="Sandor E."/>
            <person name="Sanguinetti M."/>
            <person name="Schuetze T."/>
            <person name="Sepcic K."/>
            <person name="Shelest E."/>
            <person name="Sherlock G."/>
            <person name="Sophianopoulou V."/>
            <person name="Squina F.M."/>
            <person name="Sun H."/>
            <person name="Susca A."/>
            <person name="Todd R.B."/>
            <person name="Tsang A."/>
            <person name="Unkles S.E."/>
            <person name="van de Wiele N."/>
            <person name="van Rossen-Uffink D."/>
            <person name="Oliveira J.V."/>
            <person name="Vesth T.C."/>
            <person name="Visser J."/>
            <person name="Yu J.-H."/>
            <person name="Zhou M."/>
            <person name="Andersen M.R."/>
            <person name="Archer D.B."/>
            <person name="Baker S.E."/>
            <person name="Benoit I."/>
            <person name="Brakhage A.A."/>
            <person name="Braus G.H."/>
            <person name="Fischer R."/>
            <person name="Frisvad J.C."/>
            <person name="Goldman G.H."/>
            <person name="Houbraken J."/>
            <person name="Oakley B."/>
            <person name="Pocsi I."/>
            <person name="Scazzocchio C."/>
            <person name="Seiboth B."/>
            <person name="vanKuyk P.A."/>
            <person name="Wortman J."/>
            <person name="Dyer P.S."/>
            <person name="Grigoriev I.V."/>
        </authorList>
    </citation>
    <scope>NUCLEOTIDE SEQUENCE [LARGE SCALE GENOMIC DNA]</scope>
    <source>
        <strain evidence="4">CBS 583.65</strain>
    </source>
</reference>
<dbReference type="InterPro" id="IPR036873">
    <property type="entry name" value="Rhodanese-like_dom_sf"/>
</dbReference>
<dbReference type="InterPro" id="IPR001926">
    <property type="entry name" value="TrpB-like_PALP"/>
</dbReference>
<dbReference type="OrthoDB" id="10259545at2759"/>
<dbReference type="InterPro" id="IPR001763">
    <property type="entry name" value="Rhodanese-like_dom"/>
</dbReference>
<sequence length="521" mass="58115">MVNSNELNVYFGQDSLKKYFDPDSQPPLPLVELPEYLNPYHQDGVRIYAKMMTMHPANNVKAMPAMNMLQSDVAPGKTNTIIEYSSGSTVISMSMIARVMHGVQDTRAYLSNKTSEAKLRLMQFFGLNVSLFGGPSQPEPYDERGGIQSARRMATESDAILNPNQYENDKNWQSHIRWTGPQIFKQLPEINVLCAGMGTSGTMTGLGTYFKQAKPSVVRLGVCTAPGDRVPGPRSFALMRPVEFPWKEAVDTIEEVNSYDSFSLSLELCREGIVCGPSSGFNLQGLFQMIEKRKKAGTLSELAGPDGSIHCVFLCCDLPYQYIGEYFQRLGEDKFHPIQNENLTKVDLYRYDESWERSPVVLFTHFYESPKTCSQDLLATLTLRPQCCVVDLRTSTDFNSWHLPGSVNIPLKSLDSHTPKPFFNPSILEAQWLELEALLKQQSVLTQLQDQHVLVICYNGDTARVATSVLRAQKIEADSLRGGYQALKDQGLWGDGGAESVGNKSYTQPSVSVTPIPLESN</sequence>
<dbReference type="SUPFAM" id="SSF53686">
    <property type="entry name" value="Tryptophan synthase beta subunit-like PLP-dependent enzymes"/>
    <property type="match status" value="1"/>
</dbReference>
<dbReference type="VEuPathDB" id="FungiDB:ASPVEDRAFT_33065"/>
<dbReference type="Pfam" id="PF00291">
    <property type="entry name" value="PALP"/>
    <property type="match status" value="1"/>
</dbReference>
<organism evidence="3 4">
    <name type="scientific">Aspergillus versicolor CBS 583.65</name>
    <dbReference type="NCBI Taxonomy" id="1036611"/>
    <lineage>
        <taxon>Eukaryota</taxon>
        <taxon>Fungi</taxon>
        <taxon>Dikarya</taxon>
        <taxon>Ascomycota</taxon>
        <taxon>Pezizomycotina</taxon>
        <taxon>Eurotiomycetes</taxon>
        <taxon>Eurotiomycetidae</taxon>
        <taxon>Eurotiales</taxon>
        <taxon>Aspergillaceae</taxon>
        <taxon>Aspergillus</taxon>
        <taxon>Aspergillus subgen. Nidulantes</taxon>
    </lineage>
</organism>
<protein>
    <recommendedName>
        <fullName evidence="2">Rhodanese domain-containing protein</fullName>
    </recommendedName>
</protein>
<dbReference type="Proteomes" id="UP000184073">
    <property type="component" value="Unassembled WGS sequence"/>
</dbReference>
<feature type="compositionally biased region" description="Polar residues" evidence="1">
    <location>
        <begin position="502"/>
        <end position="521"/>
    </location>
</feature>
<dbReference type="SUPFAM" id="SSF52821">
    <property type="entry name" value="Rhodanese/Cell cycle control phosphatase"/>
    <property type="match status" value="1"/>
</dbReference>
<dbReference type="FunFam" id="3.40.250.10:FF:000057">
    <property type="entry name" value="Cysteine synthase B, putative"/>
    <property type="match status" value="1"/>
</dbReference>
<dbReference type="STRING" id="1036611.A0A1L9PZ99"/>
<dbReference type="FunFam" id="3.40.50.1100:FF:000058">
    <property type="entry name" value="Cysteine synthase B, putative"/>
    <property type="match status" value="1"/>
</dbReference>
<gene>
    <name evidence="3" type="ORF">ASPVEDRAFT_33065</name>
</gene>
<evidence type="ECO:0000256" key="1">
    <source>
        <dbReference type="SAM" id="MobiDB-lite"/>
    </source>
</evidence>
<dbReference type="Gene3D" id="3.40.50.1100">
    <property type="match status" value="2"/>
</dbReference>
<dbReference type="GeneID" id="63726195"/>
<dbReference type="PANTHER" id="PTHR10314">
    <property type="entry name" value="CYSTATHIONINE BETA-SYNTHASE"/>
    <property type="match status" value="1"/>
</dbReference>
<accession>A0A1L9PZ99</accession>